<organism evidence="5 6">
    <name type="scientific">Tunturiibacter lichenicola</name>
    <dbReference type="NCBI Taxonomy" id="2051959"/>
    <lineage>
        <taxon>Bacteria</taxon>
        <taxon>Pseudomonadati</taxon>
        <taxon>Acidobacteriota</taxon>
        <taxon>Terriglobia</taxon>
        <taxon>Terriglobales</taxon>
        <taxon>Acidobacteriaceae</taxon>
        <taxon>Tunturiibacter</taxon>
    </lineage>
</organism>
<proteinExistence type="predicted"/>
<accession>A0A7Y9NQN9</accession>
<dbReference type="PRINTS" id="PR00778">
    <property type="entry name" value="HTHARSR"/>
</dbReference>
<dbReference type="PANTHER" id="PTHR33154:SF33">
    <property type="entry name" value="TRANSCRIPTIONAL REPRESSOR SDPR"/>
    <property type="match status" value="1"/>
</dbReference>
<evidence type="ECO:0000256" key="3">
    <source>
        <dbReference type="ARBA" id="ARBA00023163"/>
    </source>
</evidence>
<dbReference type="InterPro" id="IPR051081">
    <property type="entry name" value="HTH_MetalResp_TranReg"/>
</dbReference>
<dbReference type="GO" id="GO:0003677">
    <property type="term" value="F:DNA binding"/>
    <property type="evidence" value="ECO:0007669"/>
    <property type="project" value="UniProtKB-KW"/>
</dbReference>
<dbReference type="Proteomes" id="UP000534186">
    <property type="component" value="Unassembled WGS sequence"/>
</dbReference>
<feature type="domain" description="HTH arsR-type" evidence="4">
    <location>
        <begin position="1"/>
        <end position="91"/>
    </location>
</feature>
<dbReference type="InterPro" id="IPR036390">
    <property type="entry name" value="WH_DNA-bd_sf"/>
</dbReference>
<name>A0A7Y9NQN9_9BACT</name>
<dbReference type="InterPro" id="IPR011991">
    <property type="entry name" value="ArsR-like_HTH"/>
</dbReference>
<dbReference type="Gene3D" id="1.10.10.10">
    <property type="entry name" value="Winged helix-like DNA-binding domain superfamily/Winged helix DNA-binding domain"/>
    <property type="match status" value="1"/>
</dbReference>
<gene>
    <name evidence="5" type="ORF">HDF12_004184</name>
</gene>
<dbReference type="CDD" id="cd00090">
    <property type="entry name" value="HTH_ARSR"/>
    <property type="match status" value="1"/>
</dbReference>
<dbReference type="PROSITE" id="PS50987">
    <property type="entry name" value="HTH_ARSR_2"/>
    <property type="match status" value="1"/>
</dbReference>
<evidence type="ECO:0000313" key="5">
    <source>
        <dbReference type="EMBL" id="NYF53785.1"/>
    </source>
</evidence>
<evidence type="ECO:0000259" key="4">
    <source>
        <dbReference type="PROSITE" id="PS50987"/>
    </source>
</evidence>
<keyword evidence="1" id="KW-0805">Transcription regulation</keyword>
<dbReference type="Pfam" id="PF01022">
    <property type="entry name" value="HTH_5"/>
    <property type="match status" value="1"/>
</dbReference>
<dbReference type="GO" id="GO:0003700">
    <property type="term" value="F:DNA-binding transcription factor activity"/>
    <property type="evidence" value="ECO:0007669"/>
    <property type="project" value="InterPro"/>
</dbReference>
<comment type="caution">
    <text evidence="5">The sequence shown here is derived from an EMBL/GenBank/DDBJ whole genome shotgun (WGS) entry which is preliminary data.</text>
</comment>
<dbReference type="SUPFAM" id="SSF46785">
    <property type="entry name" value="Winged helix' DNA-binding domain"/>
    <property type="match status" value="1"/>
</dbReference>
<keyword evidence="2 5" id="KW-0238">DNA-binding</keyword>
<sequence length="101" mass="11460">MITYGQQQLDALGDVTRRMLLERLRRGPLPVGELARGLTVSRPAVSQHLRVLKEAKLVRDEAAGTRRYYSLDPKGFAALRSYLDNFWGEALEAFQAKVEEK</sequence>
<evidence type="ECO:0000256" key="1">
    <source>
        <dbReference type="ARBA" id="ARBA00023015"/>
    </source>
</evidence>
<dbReference type="PANTHER" id="PTHR33154">
    <property type="entry name" value="TRANSCRIPTIONAL REGULATOR, ARSR FAMILY"/>
    <property type="match status" value="1"/>
</dbReference>
<dbReference type="InterPro" id="IPR036388">
    <property type="entry name" value="WH-like_DNA-bd_sf"/>
</dbReference>
<dbReference type="NCBIfam" id="NF033788">
    <property type="entry name" value="HTH_metalloreg"/>
    <property type="match status" value="1"/>
</dbReference>
<reference evidence="5 6" key="1">
    <citation type="submission" date="2020-07" db="EMBL/GenBank/DDBJ databases">
        <title>Genomic Encyclopedia of Type Strains, Phase IV (KMG-V): Genome sequencing to study the core and pangenomes of soil and plant-associated prokaryotes.</title>
        <authorList>
            <person name="Whitman W."/>
        </authorList>
    </citation>
    <scope>NUCLEOTIDE SEQUENCE [LARGE SCALE GENOMIC DNA]</scope>
    <source>
        <strain evidence="5 6">M8UP30</strain>
    </source>
</reference>
<dbReference type="EMBL" id="JACCCV010000002">
    <property type="protein sequence ID" value="NYF53785.1"/>
    <property type="molecule type" value="Genomic_DNA"/>
</dbReference>
<keyword evidence="3" id="KW-0804">Transcription</keyword>
<dbReference type="SMART" id="SM00418">
    <property type="entry name" value="HTH_ARSR"/>
    <property type="match status" value="1"/>
</dbReference>
<dbReference type="AlphaFoldDB" id="A0A7Y9NQN9"/>
<dbReference type="InterPro" id="IPR001845">
    <property type="entry name" value="HTH_ArsR_DNA-bd_dom"/>
</dbReference>
<protein>
    <submittedName>
        <fullName evidence="5">DNA-binding transcriptional ArsR family regulator</fullName>
    </submittedName>
</protein>
<evidence type="ECO:0000256" key="2">
    <source>
        <dbReference type="ARBA" id="ARBA00023125"/>
    </source>
</evidence>
<evidence type="ECO:0000313" key="6">
    <source>
        <dbReference type="Proteomes" id="UP000534186"/>
    </source>
</evidence>